<proteinExistence type="inferred from homology"/>
<dbReference type="SUPFAM" id="SSF53067">
    <property type="entry name" value="Actin-like ATPase domain"/>
    <property type="match status" value="1"/>
</dbReference>
<dbReference type="Gene3D" id="3.30.420.40">
    <property type="match status" value="2"/>
</dbReference>
<dbReference type="PANTHER" id="PTHR18964:SF149">
    <property type="entry name" value="BIFUNCTIONAL UDP-N-ACETYLGLUCOSAMINE 2-EPIMERASE_N-ACETYLMANNOSAMINE KINASE"/>
    <property type="match status" value="1"/>
</dbReference>
<dbReference type="AlphaFoldDB" id="A0A9W6VEK9"/>
<evidence type="ECO:0000313" key="3">
    <source>
        <dbReference type="Proteomes" id="UP001165136"/>
    </source>
</evidence>
<organism evidence="2 3">
    <name type="scientific">Amycolatopsis taiwanensis</name>
    <dbReference type="NCBI Taxonomy" id="342230"/>
    <lineage>
        <taxon>Bacteria</taxon>
        <taxon>Bacillati</taxon>
        <taxon>Actinomycetota</taxon>
        <taxon>Actinomycetes</taxon>
        <taxon>Pseudonocardiales</taxon>
        <taxon>Pseudonocardiaceae</taxon>
        <taxon>Amycolatopsis</taxon>
    </lineage>
</organism>
<dbReference type="Proteomes" id="UP001165136">
    <property type="component" value="Unassembled WGS sequence"/>
</dbReference>
<evidence type="ECO:0000256" key="1">
    <source>
        <dbReference type="ARBA" id="ARBA00006479"/>
    </source>
</evidence>
<dbReference type="RefSeq" id="WP_285485876.1">
    <property type="nucleotide sequence ID" value="NZ_BSTI01000001.1"/>
</dbReference>
<comment type="similarity">
    <text evidence="1">Belongs to the ROK (NagC/XylR) family.</text>
</comment>
<dbReference type="InterPro" id="IPR043129">
    <property type="entry name" value="ATPase_NBD"/>
</dbReference>
<dbReference type="Pfam" id="PF00480">
    <property type="entry name" value="ROK"/>
    <property type="match status" value="1"/>
</dbReference>
<reference evidence="2" key="1">
    <citation type="submission" date="2023-03" db="EMBL/GenBank/DDBJ databases">
        <title>Amycolatopsis taiwanensis NBRC 103393.</title>
        <authorList>
            <person name="Ichikawa N."/>
            <person name="Sato H."/>
            <person name="Tonouchi N."/>
        </authorList>
    </citation>
    <scope>NUCLEOTIDE SEQUENCE</scope>
    <source>
        <strain evidence="2">NBRC 103393</strain>
    </source>
</reference>
<accession>A0A9W6VEK9</accession>
<evidence type="ECO:0000313" key="2">
    <source>
        <dbReference type="EMBL" id="GLY63591.1"/>
    </source>
</evidence>
<sequence length="311" mass="31822">MPDDVVLGIDFGGTKIAMGIAGRDGEIRRRLRLSTDAGSGAERVVARALAAARDLLGDRDPVAVGVVSPGIVLPEKILLAPNVPGWERLRLREMVAAEFGSRVAVGTDVKAAALAESRWGALAGADPAVFLSLGTGIAAATLVGGQVLAGANGAAGEIGYNLRGTRETASFATGSAPLEEAVGGRGLGRRASERFGRPVTTAELFALARHDPVAERLVSEALDELATHVANLAIAIDPRRIAVGGGLVRSAAIVLPALRNRLSTAVPFPPELVSARFGQDSALRGAIALASGALDAPAEGGCRYEETLPLP</sequence>
<gene>
    <name evidence="2" type="primary">glk</name>
    <name evidence="2" type="ORF">Atai01_02100</name>
</gene>
<keyword evidence="3" id="KW-1185">Reference proteome</keyword>
<comment type="caution">
    <text evidence="2">The sequence shown here is derived from an EMBL/GenBank/DDBJ whole genome shotgun (WGS) entry which is preliminary data.</text>
</comment>
<protein>
    <submittedName>
        <fullName evidence="2">Glucokinase</fullName>
    </submittedName>
</protein>
<name>A0A9W6VEK9_9PSEU</name>
<dbReference type="PANTHER" id="PTHR18964">
    <property type="entry name" value="ROK (REPRESSOR, ORF, KINASE) FAMILY"/>
    <property type="match status" value="1"/>
</dbReference>
<dbReference type="EMBL" id="BSTI01000001">
    <property type="protein sequence ID" value="GLY63591.1"/>
    <property type="molecule type" value="Genomic_DNA"/>
</dbReference>
<dbReference type="InterPro" id="IPR000600">
    <property type="entry name" value="ROK"/>
</dbReference>